<dbReference type="SUPFAM" id="SSF53335">
    <property type="entry name" value="S-adenosyl-L-methionine-dependent methyltransferases"/>
    <property type="match status" value="1"/>
</dbReference>
<organism evidence="1 2">
    <name type="scientific">Nocardioides simplex</name>
    <name type="common">Arthrobacter simplex</name>
    <dbReference type="NCBI Taxonomy" id="2045"/>
    <lineage>
        <taxon>Bacteria</taxon>
        <taxon>Bacillati</taxon>
        <taxon>Actinomycetota</taxon>
        <taxon>Actinomycetes</taxon>
        <taxon>Propionibacteriales</taxon>
        <taxon>Nocardioidaceae</taxon>
        <taxon>Pimelobacter</taxon>
    </lineage>
</organism>
<comment type="caution">
    <text evidence="1">The sequence shown here is derived from an EMBL/GenBank/DDBJ whole genome shotgun (WGS) entry which is preliminary data.</text>
</comment>
<name>A0A7J5DQN0_NOCSI</name>
<evidence type="ECO:0008006" key="3">
    <source>
        <dbReference type="Google" id="ProtNLM"/>
    </source>
</evidence>
<dbReference type="Gene3D" id="3.40.50.150">
    <property type="entry name" value="Vaccinia Virus protein VP39"/>
    <property type="match status" value="1"/>
</dbReference>
<proteinExistence type="predicted"/>
<dbReference type="Proteomes" id="UP000449906">
    <property type="component" value="Unassembled WGS sequence"/>
</dbReference>
<sequence length="223" mass="24768">MSRPSSVVLGKDRDVIPQLIETHAVAEPRIIDVTFNKGVMWKGTGYAPYRVDVSREMSPEADLIADCRALPLADSSWDVVAFDPPHLPAAAASAGSSGIERAQYGLTAEGDYRQGDNINPLFVDFLHEARRILSPEGIVIAKIADLVHNHRYQWQHVALINAAESIGMTVCDAVIKIDPTAGNLKSSKWQRVNHFRRGHCFWLVIRMGSRCEPRRSGTRREAD</sequence>
<dbReference type="EMBL" id="WBVM01000007">
    <property type="protein sequence ID" value="KAB2806974.1"/>
    <property type="molecule type" value="Genomic_DNA"/>
</dbReference>
<dbReference type="InterPro" id="IPR029063">
    <property type="entry name" value="SAM-dependent_MTases_sf"/>
</dbReference>
<dbReference type="AlphaFoldDB" id="A0A7J5DQN0"/>
<dbReference type="RefSeq" id="WP_151583304.1">
    <property type="nucleotide sequence ID" value="NZ_WBVM01000007.1"/>
</dbReference>
<evidence type="ECO:0000313" key="2">
    <source>
        <dbReference type="Proteomes" id="UP000449906"/>
    </source>
</evidence>
<evidence type="ECO:0000313" key="1">
    <source>
        <dbReference type="EMBL" id="KAB2806974.1"/>
    </source>
</evidence>
<reference evidence="1 2" key="1">
    <citation type="submission" date="2019-09" db="EMBL/GenBank/DDBJ databases">
        <title>Pimelobacter sp. isolated from Paulinella.</title>
        <authorList>
            <person name="Jeong S.E."/>
        </authorList>
    </citation>
    <scope>NUCLEOTIDE SEQUENCE [LARGE SCALE GENOMIC DNA]</scope>
    <source>
        <strain evidence="1 2">Pch-N</strain>
    </source>
</reference>
<protein>
    <recommendedName>
        <fullName evidence="3">Methyltransferase type 11 domain-containing protein</fullName>
    </recommendedName>
</protein>
<gene>
    <name evidence="1" type="ORF">F9L07_28490</name>
</gene>
<accession>A0A7J5DQN0</accession>